<keyword evidence="2" id="KW-0812">Transmembrane</keyword>
<dbReference type="EMBL" id="CAJZBQ010000021">
    <property type="protein sequence ID" value="CAG9319002.1"/>
    <property type="molecule type" value="Genomic_DNA"/>
</dbReference>
<proteinExistence type="predicted"/>
<keyword evidence="2" id="KW-1133">Transmembrane helix</keyword>
<keyword evidence="4" id="KW-1185">Reference proteome</keyword>
<name>A0AAU9J4Y4_9CILI</name>
<dbReference type="AlphaFoldDB" id="A0AAU9J4Y4"/>
<gene>
    <name evidence="3" type="ORF">BSTOLATCC_MIC22354</name>
</gene>
<feature type="transmembrane region" description="Helical" evidence="2">
    <location>
        <begin position="101"/>
        <end position="120"/>
    </location>
</feature>
<sequence>MTEEQKSKNQENFSPKGGNQPIQNPKQAVIVTDKIVKIPVSETKIPNYPLFVYVFPTDGNNQLENEEEEPQENPENAEALQLNLDPNIVDLWCCKMNKKTFLLLLIFGIIFAIGVIAYNVGKARN</sequence>
<protein>
    <submittedName>
        <fullName evidence="3">Uncharacterized protein</fullName>
    </submittedName>
</protein>
<evidence type="ECO:0000313" key="3">
    <source>
        <dbReference type="EMBL" id="CAG9319002.1"/>
    </source>
</evidence>
<reference evidence="3" key="1">
    <citation type="submission" date="2021-09" db="EMBL/GenBank/DDBJ databases">
        <authorList>
            <consortium name="AG Swart"/>
            <person name="Singh M."/>
            <person name="Singh A."/>
            <person name="Seah K."/>
            <person name="Emmerich C."/>
        </authorList>
    </citation>
    <scope>NUCLEOTIDE SEQUENCE</scope>
    <source>
        <strain evidence="3">ATCC30299</strain>
    </source>
</reference>
<evidence type="ECO:0000313" key="4">
    <source>
        <dbReference type="Proteomes" id="UP001162131"/>
    </source>
</evidence>
<evidence type="ECO:0000256" key="1">
    <source>
        <dbReference type="SAM" id="MobiDB-lite"/>
    </source>
</evidence>
<keyword evidence="2" id="KW-0472">Membrane</keyword>
<evidence type="ECO:0000256" key="2">
    <source>
        <dbReference type="SAM" id="Phobius"/>
    </source>
</evidence>
<comment type="caution">
    <text evidence="3">The sequence shown here is derived from an EMBL/GenBank/DDBJ whole genome shotgun (WGS) entry which is preliminary data.</text>
</comment>
<feature type="region of interest" description="Disordered" evidence="1">
    <location>
        <begin position="1"/>
        <end position="25"/>
    </location>
</feature>
<accession>A0AAU9J4Y4</accession>
<organism evidence="3 4">
    <name type="scientific">Blepharisma stoltei</name>
    <dbReference type="NCBI Taxonomy" id="1481888"/>
    <lineage>
        <taxon>Eukaryota</taxon>
        <taxon>Sar</taxon>
        <taxon>Alveolata</taxon>
        <taxon>Ciliophora</taxon>
        <taxon>Postciliodesmatophora</taxon>
        <taxon>Heterotrichea</taxon>
        <taxon>Heterotrichida</taxon>
        <taxon>Blepharismidae</taxon>
        <taxon>Blepharisma</taxon>
    </lineage>
</organism>
<dbReference type="Proteomes" id="UP001162131">
    <property type="component" value="Unassembled WGS sequence"/>
</dbReference>